<dbReference type="EMBL" id="LS423452">
    <property type="protein sequence ID" value="SPS05972.1"/>
    <property type="molecule type" value="Genomic_DNA"/>
</dbReference>
<feature type="transmembrane region" description="Helical" evidence="1">
    <location>
        <begin position="18"/>
        <end position="34"/>
    </location>
</feature>
<dbReference type="InterPro" id="IPR021682">
    <property type="entry name" value="DUF2933"/>
</dbReference>
<gene>
    <name evidence="2" type="ORF">NITFAB_1562</name>
</gene>
<feature type="transmembrane region" description="Helical" evidence="1">
    <location>
        <begin position="41"/>
        <end position="60"/>
    </location>
</feature>
<proteinExistence type="predicted"/>
<keyword evidence="1" id="KW-0812">Transmembrane</keyword>
<reference evidence="2" key="1">
    <citation type="submission" date="2018-05" db="EMBL/GenBank/DDBJ databases">
        <authorList>
            <person name="Lanie J.A."/>
            <person name="Ng W.-L."/>
            <person name="Kazmierczak K.M."/>
            <person name="Andrzejewski T.M."/>
            <person name="Davidsen T.M."/>
            <person name="Wayne K.J."/>
            <person name="Tettelin H."/>
            <person name="Glass J.I."/>
            <person name="Rusch D."/>
            <person name="Podicherti R."/>
            <person name="Tsui H.-C.T."/>
            <person name="Winkler M.E."/>
        </authorList>
    </citation>
    <scope>NUCLEOTIDE SEQUENCE</scope>
    <source>
        <strain evidence="2">KNB</strain>
    </source>
</reference>
<evidence type="ECO:0000256" key="1">
    <source>
        <dbReference type="SAM" id="Phobius"/>
    </source>
</evidence>
<keyword evidence="1" id="KW-1133">Transmembrane helix</keyword>
<dbReference type="Pfam" id="PF11666">
    <property type="entry name" value="DUF2933"/>
    <property type="match status" value="1"/>
</dbReference>
<sequence>MEHDEHTGHGTDGVPRRFSWVFVAFLAIAAFFLFTEHRAHLLGALPFLLLLACPLMHLFMHHGHGAHGGHDKNPERSEK</sequence>
<organism evidence="2">
    <name type="scientific">Candidatus Nitrotoga fabula</name>
    <dbReference type="NCBI Taxonomy" id="2182327"/>
    <lineage>
        <taxon>Bacteria</taxon>
        <taxon>Pseudomonadati</taxon>
        <taxon>Pseudomonadota</taxon>
        <taxon>Betaproteobacteria</taxon>
        <taxon>Nitrosomonadales</taxon>
        <taxon>Gallionellaceae</taxon>
        <taxon>Candidatus Nitrotoga</taxon>
    </lineage>
</organism>
<evidence type="ECO:0000313" key="2">
    <source>
        <dbReference type="EMBL" id="SPS05972.1"/>
    </source>
</evidence>
<name>A0A2X0R7J3_9PROT</name>
<accession>A0A2X0R7J3</accession>
<dbReference type="AlphaFoldDB" id="A0A2X0R7J3"/>
<evidence type="ECO:0008006" key="3">
    <source>
        <dbReference type="Google" id="ProtNLM"/>
    </source>
</evidence>
<protein>
    <recommendedName>
        <fullName evidence="3">DUF2933 domain-containing protein</fullName>
    </recommendedName>
</protein>
<keyword evidence="1" id="KW-0472">Membrane</keyword>